<dbReference type="STRING" id="4846.A0A367JZ45"/>
<feature type="coiled-coil region" evidence="1">
    <location>
        <begin position="210"/>
        <end position="244"/>
    </location>
</feature>
<protein>
    <submittedName>
        <fullName evidence="2">Uncharacterized protein</fullName>
    </submittedName>
</protein>
<feature type="non-terminal residue" evidence="2">
    <location>
        <position position="1"/>
    </location>
</feature>
<dbReference type="EMBL" id="PJQM01002454">
    <property type="protein sequence ID" value="RCH95234.1"/>
    <property type="molecule type" value="Genomic_DNA"/>
</dbReference>
<organism evidence="2 3">
    <name type="scientific">Rhizopus stolonifer</name>
    <name type="common">Rhizopus nigricans</name>
    <dbReference type="NCBI Taxonomy" id="4846"/>
    <lineage>
        <taxon>Eukaryota</taxon>
        <taxon>Fungi</taxon>
        <taxon>Fungi incertae sedis</taxon>
        <taxon>Mucoromycota</taxon>
        <taxon>Mucoromycotina</taxon>
        <taxon>Mucoromycetes</taxon>
        <taxon>Mucorales</taxon>
        <taxon>Mucorineae</taxon>
        <taxon>Rhizopodaceae</taxon>
        <taxon>Rhizopus</taxon>
    </lineage>
</organism>
<dbReference type="Proteomes" id="UP000253551">
    <property type="component" value="Unassembled WGS sequence"/>
</dbReference>
<accession>A0A367JZ45</accession>
<gene>
    <name evidence="2" type="ORF">CU098_002226</name>
</gene>
<proteinExistence type="predicted"/>
<reference evidence="2 3" key="1">
    <citation type="journal article" date="2018" name="G3 (Bethesda)">
        <title>Phylogenetic and Phylogenomic Definition of Rhizopus Species.</title>
        <authorList>
            <person name="Gryganskyi A.P."/>
            <person name="Golan J."/>
            <person name="Dolatabadi S."/>
            <person name="Mondo S."/>
            <person name="Robb S."/>
            <person name="Idnurm A."/>
            <person name="Muszewska A."/>
            <person name="Steczkiewicz K."/>
            <person name="Masonjones S."/>
            <person name="Liao H.L."/>
            <person name="Gajdeczka M.T."/>
            <person name="Anike F."/>
            <person name="Vuek A."/>
            <person name="Anishchenko I.M."/>
            <person name="Voigt K."/>
            <person name="de Hoog G.S."/>
            <person name="Smith M.E."/>
            <person name="Heitman J."/>
            <person name="Vilgalys R."/>
            <person name="Stajich J.E."/>
        </authorList>
    </citation>
    <scope>NUCLEOTIDE SEQUENCE [LARGE SCALE GENOMIC DNA]</scope>
    <source>
        <strain evidence="2 3">LSU 92-RS-03</strain>
    </source>
</reference>
<keyword evidence="1" id="KW-0175">Coiled coil</keyword>
<name>A0A367JZ45_RHIST</name>
<sequence length="271" mass="31364">HNVNEEQIKERLAEGEVDQELIRLQNNQSTLSSEIQRLSTHLNEHEATKHSLLEKINDLEKEKQKQNEHIKQLHSHIKEKESTIQTLQTSAMEVDADTNKFEAFLDLRKRLRRSIFRGEEYSHDADVILSEVEQFKGVTFELVKQTSMGKLMKLITQRTFKTDPYHIHQRSTELLKHYAKLSIPVLAPTQTGRGSMVVLSVNAGREEELIMEMRGALSTLQEENTKLKQKLKLMQEGFKRLKEAIEHPSEPNIELDSFSLMDSSSDHVLLE</sequence>
<dbReference type="AlphaFoldDB" id="A0A367JZ45"/>
<evidence type="ECO:0000256" key="1">
    <source>
        <dbReference type="SAM" id="Coils"/>
    </source>
</evidence>
<feature type="coiled-coil region" evidence="1">
    <location>
        <begin position="35"/>
        <end position="76"/>
    </location>
</feature>
<comment type="caution">
    <text evidence="2">The sequence shown here is derived from an EMBL/GenBank/DDBJ whole genome shotgun (WGS) entry which is preliminary data.</text>
</comment>
<evidence type="ECO:0000313" key="2">
    <source>
        <dbReference type="EMBL" id="RCH95234.1"/>
    </source>
</evidence>
<keyword evidence="3" id="KW-1185">Reference proteome</keyword>
<evidence type="ECO:0000313" key="3">
    <source>
        <dbReference type="Proteomes" id="UP000253551"/>
    </source>
</evidence>